<proteinExistence type="predicted"/>
<accession>A0ABW2QH03</accession>
<dbReference type="Pfam" id="PF06892">
    <property type="entry name" value="Phage_CP76"/>
    <property type="match status" value="1"/>
</dbReference>
<reference evidence="2" key="1">
    <citation type="journal article" date="2019" name="Int. J. Syst. Evol. Microbiol.">
        <title>The Global Catalogue of Microorganisms (GCM) 10K type strain sequencing project: providing services to taxonomists for standard genome sequencing and annotation.</title>
        <authorList>
            <consortium name="The Broad Institute Genomics Platform"/>
            <consortium name="The Broad Institute Genome Sequencing Center for Infectious Disease"/>
            <person name="Wu L."/>
            <person name="Ma J."/>
        </authorList>
    </citation>
    <scope>NUCLEOTIDE SEQUENCE [LARGE SCALE GENOMIC DNA]</scope>
    <source>
        <strain evidence="2">CGMCC 1.12371</strain>
    </source>
</reference>
<dbReference type="Proteomes" id="UP001596501">
    <property type="component" value="Unassembled WGS sequence"/>
</dbReference>
<dbReference type="RefSeq" id="WP_382221440.1">
    <property type="nucleotide sequence ID" value="NZ_JBHTCA010000004.1"/>
</dbReference>
<dbReference type="EMBL" id="JBHTCA010000004">
    <property type="protein sequence ID" value="MFC7408730.1"/>
    <property type="molecule type" value="Genomic_DNA"/>
</dbReference>
<protein>
    <submittedName>
        <fullName evidence="1">Phage regulatory CII family protein</fullName>
    </submittedName>
</protein>
<keyword evidence="2" id="KW-1185">Reference proteome</keyword>
<dbReference type="InterPro" id="IPR009679">
    <property type="entry name" value="Phage_186_CII-like"/>
</dbReference>
<gene>
    <name evidence="1" type="ORF">ACFQPB_07645</name>
</gene>
<name>A0ABW2QH03_9BURK</name>
<evidence type="ECO:0000313" key="1">
    <source>
        <dbReference type="EMBL" id="MFC7408730.1"/>
    </source>
</evidence>
<comment type="caution">
    <text evidence="1">The sequence shown here is derived from an EMBL/GenBank/DDBJ whole genome shotgun (WGS) entry which is preliminary data.</text>
</comment>
<organism evidence="1 2">
    <name type="scientific">Hydrogenophaga atypica</name>
    <dbReference type="NCBI Taxonomy" id="249409"/>
    <lineage>
        <taxon>Bacteria</taxon>
        <taxon>Pseudomonadati</taxon>
        <taxon>Pseudomonadota</taxon>
        <taxon>Betaproteobacteria</taxon>
        <taxon>Burkholderiales</taxon>
        <taxon>Comamonadaceae</taxon>
        <taxon>Hydrogenophaga</taxon>
    </lineage>
</organism>
<evidence type="ECO:0000313" key="2">
    <source>
        <dbReference type="Proteomes" id="UP001596501"/>
    </source>
</evidence>
<sequence length="165" mass="17269">MSGAVDALARMVRYYPGGRPAVAARLGLSDEDLRKKLSVSDRSRHLGVEEAAAIASMCHEVGAVDADAYAVVVAAESGGRFVKDARTGDNDAKALLARLGAENKEAADLTQAVLTAMADGVVSDREKRDIEEQAMELMVAVQRLLDVCHANNAAHAQPGRQGGGA</sequence>